<keyword evidence="9" id="KW-1185">Reference proteome</keyword>
<dbReference type="GO" id="GO:0003855">
    <property type="term" value="F:3-dehydroquinate dehydratase activity"/>
    <property type="evidence" value="ECO:0007669"/>
    <property type="project" value="UniProtKB-EC"/>
</dbReference>
<evidence type="ECO:0000256" key="3">
    <source>
        <dbReference type="ARBA" id="ARBA00011037"/>
    </source>
</evidence>
<dbReference type="PANTHER" id="PTHR21272:SF3">
    <property type="entry name" value="CATABOLIC 3-DEHYDROQUINASE"/>
    <property type="match status" value="1"/>
</dbReference>
<dbReference type="SUPFAM" id="SSF52304">
    <property type="entry name" value="Type II 3-dehydroquinate dehydratase"/>
    <property type="match status" value="1"/>
</dbReference>
<dbReference type="GO" id="GO:0009423">
    <property type="term" value="P:chorismate biosynthetic process"/>
    <property type="evidence" value="ECO:0007669"/>
    <property type="project" value="UniProtKB-UniPathway"/>
</dbReference>
<evidence type="ECO:0000256" key="4">
    <source>
        <dbReference type="ARBA" id="ARBA00011193"/>
    </source>
</evidence>
<dbReference type="EMBL" id="RBKS01000001">
    <property type="protein sequence ID" value="RKR74095.1"/>
    <property type="molecule type" value="Genomic_DNA"/>
</dbReference>
<evidence type="ECO:0000256" key="7">
    <source>
        <dbReference type="SAM" id="MobiDB-lite"/>
    </source>
</evidence>
<name>A0A495IFW2_9MICO</name>
<evidence type="ECO:0000313" key="9">
    <source>
        <dbReference type="Proteomes" id="UP000280008"/>
    </source>
</evidence>
<dbReference type="Proteomes" id="UP000280008">
    <property type="component" value="Unassembled WGS sequence"/>
</dbReference>
<comment type="similarity">
    <text evidence="3">Belongs to the type-II 3-dehydroquinase family.</text>
</comment>
<dbReference type="Gene3D" id="3.40.50.9100">
    <property type="entry name" value="Dehydroquinase, class II"/>
    <property type="match status" value="1"/>
</dbReference>
<evidence type="ECO:0000256" key="2">
    <source>
        <dbReference type="ARBA" id="ARBA00004902"/>
    </source>
</evidence>
<dbReference type="AlphaFoldDB" id="A0A495IFW2"/>
<proteinExistence type="inferred from homology"/>
<gene>
    <name evidence="8" type="ORF">C8E83_1201</name>
</gene>
<reference evidence="8 9" key="1">
    <citation type="submission" date="2018-10" db="EMBL/GenBank/DDBJ databases">
        <title>Sequencing the genomes of 1000 actinobacteria strains.</title>
        <authorList>
            <person name="Klenk H.-P."/>
        </authorList>
    </citation>
    <scope>NUCLEOTIDE SEQUENCE [LARGE SCALE GENOMIC DNA]</scope>
    <source>
        <strain evidence="8 9">DSM 17894</strain>
    </source>
</reference>
<evidence type="ECO:0000256" key="1">
    <source>
        <dbReference type="ARBA" id="ARBA00001864"/>
    </source>
</evidence>
<dbReference type="Pfam" id="PF01220">
    <property type="entry name" value="DHquinase_II"/>
    <property type="match status" value="1"/>
</dbReference>
<dbReference type="InterPro" id="IPR001874">
    <property type="entry name" value="DHquinase_II"/>
</dbReference>
<evidence type="ECO:0000256" key="6">
    <source>
        <dbReference type="ARBA" id="ARBA00023239"/>
    </source>
</evidence>
<evidence type="ECO:0000313" key="8">
    <source>
        <dbReference type="EMBL" id="RKR74095.1"/>
    </source>
</evidence>
<evidence type="ECO:0000256" key="5">
    <source>
        <dbReference type="ARBA" id="ARBA00012060"/>
    </source>
</evidence>
<comment type="caution">
    <text evidence="8">The sequence shown here is derived from an EMBL/GenBank/DDBJ whole genome shotgun (WGS) entry which is preliminary data.</text>
</comment>
<dbReference type="GO" id="GO:0019631">
    <property type="term" value="P:quinate catabolic process"/>
    <property type="evidence" value="ECO:0007669"/>
    <property type="project" value="TreeGrafter"/>
</dbReference>
<sequence>MTTVLVVAGPESTRRRASHEGAGSGASPSSRTPPVILVGLRDEFKALASEGVDVVVRQTDDEATLISWLHEAASAGWGVVVNPAAYTHYSYALRDAAAVVTAAGLPLIEVHRSNPVRDEHRPASVLSAAATGVIAGLGLDSYRFAVRAAADRVTARAVPATAQA</sequence>
<comment type="subunit">
    <text evidence="4">Homododecamer.</text>
</comment>
<dbReference type="InterPro" id="IPR036441">
    <property type="entry name" value="DHquinase_II_sf"/>
</dbReference>
<dbReference type="RefSeq" id="WP_342768903.1">
    <property type="nucleotide sequence ID" value="NZ_RBKS01000001.1"/>
</dbReference>
<dbReference type="UniPathway" id="UPA00053">
    <property type="reaction ID" value="UER00086"/>
</dbReference>
<comment type="catalytic activity">
    <reaction evidence="1">
        <text>3-dehydroquinate = 3-dehydroshikimate + H2O</text>
        <dbReference type="Rhea" id="RHEA:21096"/>
        <dbReference type="ChEBI" id="CHEBI:15377"/>
        <dbReference type="ChEBI" id="CHEBI:16630"/>
        <dbReference type="ChEBI" id="CHEBI:32364"/>
        <dbReference type="EC" id="4.2.1.10"/>
    </reaction>
</comment>
<accession>A0A495IFW2</accession>
<dbReference type="PANTHER" id="PTHR21272">
    <property type="entry name" value="CATABOLIC 3-DEHYDROQUINASE"/>
    <property type="match status" value="1"/>
</dbReference>
<keyword evidence="6" id="KW-0456">Lyase</keyword>
<protein>
    <recommendedName>
        <fullName evidence="5">3-dehydroquinate dehydratase</fullName>
        <ecNumber evidence="5">4.2.1.10</ecNumber>
    </recommendedName>
</protein>
<organism evidence="8 9">
    <name type="scientific">Frondihabitans australicus</name>
    <dbReference type="NCBI Taxonomy" id="386892"/>
    <lineage>
        <taxon>Bacteria</taxon>
        <taxon>Bacillati</taxon>
        <taxon>Actinomycetota</taxon>
        <taxon>Actinomycetes</taxon>
        <taxon>Micrococcales</taxon>
        <taxon>Microbacteriaceae</taxon>
        <taxon>Frondihabitans</taxon>
    </lineage>
</organism>
<comment type="pathway">
    <text evidence="2">Metabolic intermediate biosynthesis; chorismate biosynthesis; chorismate from D-erythrose 4-phosphate and phosphoenolpyruvate: step 3/7.</text>
</comment>
<feature type="region of interest" description="Disordered" evidence="7">
    <location>
        <begin position="8"/>
        <end position="33"/>
    </location>
</feature>
<dbReference type="EC" id="4.2.1.10" evidence="5"/>